<keyword evidence="1" id="KW-0472">Membrane</keyword>
<feature type="transmembrane region" description="Helical" evidence="1">
    <location>
        <begin position="310"/>
        <end position="331"/>
    </location>
</feature>
<dbReference type="KEGG" id="tpv:TP01_0563"/>
<feature type="transmembrane region" description="Helical" evidence="1">
    <location>
        <begin position="84"/>
        <end position="112"/>
    </location>
</feature>
<keyword evidence="3" id="KW-1185">Reference proteome</keyword>
<feature type="transmembrane region" description="Helical" evidence="1">
    <location>
        <begin position="174"/>
        <end position="194"/>
    </location>
</feature>
<dbReference type="VEuPathDB" id="PiroplasmaDB:TpMuguga_01g00563"/>
<dbReference type="EMBL" id="AAGK01000001">
    <property type="protein sequence ID" value="EAN33799.1"/>
    <property type="molecule type" value="Genomic_DNA"/>
</dbReference>
<feature type="transmembrane region" description="Helical" evidence="1">
    <location>
        <begin position="6"/>
        <end position="25"/>
    </location>
</feature>
<dbReference type="RefSeq" id="XP_766082.1">
    <property type="nucleotide sequence ID" value="XM_760989.1"/>
</dbReference>
<feature type="transmembrane region" description="Helical" evidence="1">
    <location>
        <begin position="352"/>
        <end position="375"/>
    </location>
</feature>
<evidence type="ECO:0000313" key="3">
    <source>
        <dbReference type="Proteomes" id="UP000001949"/>
    </source>
</evidence>
<evidence type="ECO:0000313" key="2">
    <source>
        <dbReference type="EMBL" id="EAN33799.1"/>
    </source>
</evidence>
<reference evidence="2 3" key="1">
    <citation type="journal article" date="2005" name="Science">
        <title>Genome sequence of Theileria parva, a bovine pathogen that transforms lymphocytes.</title>
        <authorList>
            <person name="Gardner M.J."/>
            <person name="Bishop R."/>
            <person name="Shah T."/>
            <person name="de Villiers E.P."/>
            <person name="Carlton J.M."/>
            <person name="Hall N."/>
            <person name="Ren Q."/>
            <person name="Paulsen I.T."/>
            <person name="Pain A."/>
            <person name="Berriman M."/>
            <person name="Wilson R.J.M."/>
            <person name="Sato S."/>
            <person name="Ralph S.A."/>
            <person name="Mann D.J."/>
            <person name="Xiong Z."/>
            <person name="Shallom S.J."/>
            <person name="Weidman J."/>
            <person name="Jiang L."/>
            <person name="Lynn J."/>
            <person name="Weaver B."/>
            <person name="Shoaibi A."/>
            <person name="Domingo A.R."/>
            <person name="Wasawo D."/>
            <person name="Crabtree J."/>
            <person name="Wortman J.R."/>
            <person name="Haas B."/>
            <person name="Angiuoli S.V."/>
            <person name="Creasy T.H."/>
            <person name="Lu C."/>
            <person name="Suh B."/>
            <person name="Silva J.C."/>
            <person name="Utterback T.R."/>
            <person name="Feldblyum T.V."/>
            <person name="Pertea M."/>
            <person name="Allen J."/>
            <person name="Nierman W.C."/>
            <person name="Taracha E.L.N."/>
            <person name="Salzberg S.L."/>
            <person name="White O.R."/>
            <person name="Fitzhugh H.A."/>
            <person name="Morzaria S."/>
            <person name="Venter J.C."/>
            <person name="Fraser C.M."/>
            <person name="Nene V."/>
        </authorList>
    </citation>
    <scope>NUCLEOTIDE SEQUENCE [LARGE SCALE GENOMIC DNA]</scope>
    <source>
        <strain evidence="2 3">Muguga</strain>
    </source>
</reference>
<gene>
    <name evidence="2" type="ordered locus">TP01_0563</name>
</gene>
<comment type="caution">
    <text evidence="2">The sequence shown here is derived from an EMBL/GenBank/DDBJ whole genome shotgun (WGS) entry which is preliminary data.</text>
</comment>
<organism evidence="2 3">
    <name type="scientific">Theileria parva</name>
    <name type="common">East coast fever infection agent</name>
    <dbReference type="NCBI Taxonomy" id="5875"/>
    <lineage>
        <taxon>Eukaryota</taxon>
        <taxon>Sar</taxon>
        <taxon>Alveolata</taxon>
        <taxon>Apicomplexa</taxon>
        <taxon>Aconoidasida</taxon>
        <taxon>Piroplasmida</taxon>
        <taxon>Theileriidae</taxon>
        <taxon>Theileria</taxon>
    </lineage>
</organism>
<proteinExistence type="predicted"/>
<dbReference type="Proteomes" id="UP000001949">
    <property type="component" value="Unassembled WGS sequence"/>
</dbReference>
<dbReference type="InParanoid" id="Q4N8A9"/>
<name>Q4N8A9_THEPA</name>
<dbReference type="GeneID" id="3503561"/>
<protein>
    <submittedName>
        <fullName evidence="2">Uncharacterized protein</fullName>
    </submittedName>
</protein>
<feature type="transmembrane region" description="Helical" evidence="1">
    <location>
        <begin position="32"/>
        <end position="53"/>
    </location>
</feature>
<keyword evidence="1" id="KW-1133">Transmembrane helix</keyword>
<evidence type="ECO:0000256" key="1">
    <source>
        <dbReference type="SAM" id="Phobius"/>
    </source>
</evidence>
<dbReference type="AlphaFoldDB" id="Q4N8A9"/>
<feature type="transmembrane region" description="Helical" evidence="1">
    <location>
        <begin position="271"/>
        <end position="290"/>
    </location>
</feature>
<accession>Q4N8A9</accession>
<keyword evidence="1" id="KW-0812">Transmembrane</keyword>
<sequence>MSGTCLTIGFIKMITIASVNDLFVSGNAVNKVLFLLVGNSLGAFLVHCITPFLDFSNKPLFMDTCGNGTHSLSPGKINAVRSQAIAILCYKLIIVLILTLLVSWAVLCYTNLHKEHRKWMKFNVTQANFVVKALNILLEQYPYVILLVLVELLHTIFKFLAVSYVMDGEPFNPIWLSLLLLMISDFFEVFGKFIPHLTNKVFNRQPVSTLIHTNNTPNTIHTVNIGNIGNTGNTTETTVTTENNDNTTENTDTGNRISSCGRVLRSLNGPLSMLFVLVAVEFMMIVMMFVEISFPHRPLSVNFLKFSSGVFITAFFSALRGCCVSVVYCRLCNVQVNRGLIEEVLEPKETKIVKSFLIGLFCIIEVVPGVVWYLAEPRVIPTLYIFIQRVRSQ</sequence>